<dbReference type="InterPro" id="IPR035992">
    <property type="entry name" value="Ricin_B-like_lectins"/>
</dbReference>
<dbReference type="PANTHER" id="PTHR23421">
    <property type="entry name" value="BETA-GALACTOSIDASE RELATED"/>
    <property type="match status" value="1"/>
</dbReference>
<feature type="non-terminal residue" evidence="3">
    <location>
        <position position="1"/>
    </location>
</feature>
<dbReference type="Gene3D" id="2.80.10.50">
    <property type="match status" value="1"/>
</dbReference>
<keyword evidence="1" id="KW-0732">Signal</keyword>
<feature type="chain" id="PRO_5004975573" evidence="1">
    <location>
        <begin position="23"/>
        <end position="444"/>
    </location>
</feature>
<dbReference type="PROSITE" id="PS50231">
    <property type="entry name" value="RICIN_B_LECTIN"/>
    <property type="match status" value="1"/>
</dbReference>
<name>X6N9N7_RETFI</name>
<organism evidence="3 4">
    <name type="scientific">Reticulomyxa filosa</name>
    <dbReference type="NCBI Taxonomy" id="46433"/>
    <lineage>
        <taxon>Eukaryota</taxon>
        <taxon>Sar</taxon>
        <taxon>Rhizaria</taxon>
        <taxon>Retaria</taxon>
        <taxon>Foraminifera</taxon>
        <taxon>Monothalamids</taxon>
        <taxon>Reticulomyxidae</taxon>
        <taxon>Reticulomyxa</taxon>
    </lineage>
</organism>
<evidence type="ECO:0000313" key="3">
    <source>
        <dbReference type="EMBL" id="ETO22633.1"/>
    </source>
</evidence>
<dbReference type="InterPro" id="IPR041392">
    <property type="entry name" value="GHD"/>
</dbReference>
<feature type="non-terminal residue" evidence="3">
    <location>
        <position position="444"/>
    </location>
</feature>
<dbReference type="AlphaFoldDB" id="X6N9N7"/>
<gene>
    <name evidence="3" type="ORF">RFI_14560</name>
</gene>
<evidence type="ECO:0000259" key="2">
    <source>
        <dbReference type="Pfam" id="PF17834"/>
    </source>
</evidence>
<evidence type="ECO:0000313" key="4">
    <source>
        <dbReference type="Proteomes" id="UP000023152"/>
    </source>
</evidence>
<dbReference type="OrthoDB" id="1657402at2759"/>
<feature type="domain" description="Beta-galactosidase beta-sandwich" evidence="2">
    <location>
        <begin position="83"/>
        <end position="138"/>
    </location>
</feature>
<dbReference type="Pfam" id="PF17834">
    <property type="entry name" value="GHD"/>
    <property type="match status" value="1"/>
</dbReference>
<comment type="caution">
    <text evidence="3">The sequence shown here is derived from an EMBL/GenBank/DDBJ whole genome shotgun (WGS) entry which is preliminary data.</text>
</comment>
<proteinExistence type="predicted"/>
<dbReference type="Proteomes" id="UP000023152">
    <property type="component" value="Unassembled WGS sequence"/>
</dbReference>
<dbReference type="EMBL" id="ASPP01010585">
    <property type="protein sequence ID" value="ETO22633.1"/>
    <property type="molecule type" value="Genomic_DNA"/>
</dbReference>
<sequence>CVFIQMVIIIIIIITMIKRSRYSGNCLDIYGETGPNVDEYPCKDPSSSDAANQQWIWIHNETQLQSKYNSEWCLTASNIFTFAYVYNGSSSDHVTFLVNTHPSQDYVLEWNGIEYWLPNSSVSIVDSEGSELFNTAKVDSAGLPTSRVYRVIVDGQTDLHWQSWTELVPLQDNPQHRSDAAIVNKNGPLEQIRLGNESSEYMYYTTIFEIFANDTNGIVSSMLSWDARMANAYLVFIDNVFVAQSFNYDHGQGSVFAQADTSKANDLLQNNTSHKHVLTILSSSLGVDNGINNMQGPQAQDKGLVGSVLLTLHFNDNHRAVYSLTNQSWSHWIGSTGENLQVHFFFFFFGDIVITTFSIPDNVKSEGVLLIDIGSQTFPGMRRGHFWLNGLDMGHYNNIILGDLPVQRYYFVPYDYVNIGANSINSLVFAEELPNVNPQNINIV</sequence>
<dbReference type="GO" id="GO:0004553">
    <property type="term" value="F:hydrolase activity, hydrolyzing O-glycosyl compounds"/>
    <property type="evidence" value="ECO:0007669"/>
    <property type="project" value="InterPro"/>
</dbReference>
<evidence type="ECO:0000256" key="1">
    <source>
        <dbReference type="SAM" id="SignalP"/>
    </source>
</evidence>
<keyword evidence="4" id="KW-1185">Reference proteome</keyword>
<dbReference type="GO" id="GO:0005975">
    <property type="term" value="P:carbohydrate metabolic process"/>
    <property type="evidence" value="ECO:0007669"/>
    <property type="project" value="InterPro"/>
</dbReference>
<reference evidence="3 4" key="1">
    <citation type="journal article" date="2013" name="Curr. Biol.">
        <title>The Genome of the Foraminiferan Reticulomyxa filosa.</title>
        <authorList>
            <person name="Glockner G."/>
            <person name="Hulsmann N."/>
            <person name="Schleicher M."/>
            <person name="Noegel A.A."/>
            <person name="Eichinger L."/>
            <person name="Gallinger C."/>
            <person name="Pawlowski J."/>
            <person name="Sierra R."/>
            <person name="Euteneuer U."/>
            <person name="Pillet L."/>
            <person name="Moustafa A."/>
            <person name="Platzer M."/>
            <person name="Groth M."/>
            <person name="Szafranski K."/>
            <person name="Schliwa M."/>
        </authorList>
    </citation>
    <scope>NUCLEOTIDE SEQUENCE [LARGE SCALE GENOMIC DNA]</scope>
</reference>
<dbReference type="SUPFAM" id="SSF50370">
    <property type="entry name" value="Ricin B-like lectins"/>
    <property type="match status" value="1"/>
</dbReference>
<accession>X6N9N7</accession>
<protein>
    <submittedName>
        <fullName evidence="3">Beta-galactosidase</fullName>
    </submittedName>
</protein>
<dbReference type="InterPro" id="IPR001944">
    <property type="entry name" value="Glycoside_Hdrlase_35"/>
</dbReference>
<feature type="signal peptide" evidence="1">
    <location>
        <begin position="1"/>
        <end position="22"/>
    </location>
</feature>